<comment type="function">
    <text evidence="2">Pyridoxal 5'-phosphate (PLP)-binding protein, which is involved in PLP homeostasis.</text>
</comment>
<evidence type="ECO:0000259" key="5">
    <source>
        <dbReference type="Pfam" id="PF01168"/>
    </source>
</evidence>
<dbReference type="NCBIfam" id="TIGR00044">
    <property type="entry name" value="YggS family pyridoxal phosphate-dependent enzyme"/>
    <property type="match status" value="1"/>
</dbReference>
<comment type="similarity">
    <text evidence="2 4">Belongs to the pyridoxal phosphate-binding protein YggS/PROSC family.</text>
</comment>
<evidence type="ECO:0000256" key="4">
    <source>
        <dbReference type="RuleBase" id="RU004514"/>
    </source>
</evidence>
<dbReference type="PANTHER" id="PTHR10146">
    <property type="entry name" value="PROLINE SYNTHETASE CO-TRANSCRIBED BACTERIAL HOMOLOG PROTEIN"/>
    <property type="match status" value="1"/>
</dbReference>
<comment type="caution">
    <text evidence="6">The sequence shown here is derived from an EMBL/GenBank/DDBJ whole genome shotgun (WGS) entry which is preliminary data.</text>
</comment>
<dbReference type="PIRSF" id="PIRSF004848">
    <property type="entry name" value="YBL036c_PLPDEIII"/>
    <property type="match status" value="1"/>
</dbReference>
<dbReference type="RefSeq" id="WP_110346184.1">
    <property type="nucleotide sequence ID" value="NZ_QJHL01000001.1"/>
</dbReference>
<dbReference type="EMBL" id="QJHL01000001">
    <property type="protein sequence ID" value="PXY47183.1"/>
    <property type="molecule type" value="Genomic_DNA"/>
</dbReference>
<evidence type="ECO:0000256" key="2">
    <source>
        <dbReference type="HAMAP-Rule" id="MF_02087"/>
    </source>
</evidence>
<dbReference type="FunFam" id="3.20.20.10:FF:000018">
    <property type="entry name" value="Pyridoxal phosphate homeostasis protein"/>
    <property type="match status" value="1"/>
</dbReference>
<dbReference type="InterPro" id="IPR011078">
    <property type="entry name" value="PyrdxlP_homeostasis"/>
</dbReference>
<reference evidence="6 7" key="1">
    <citation type="submission" date="2018-05" db="EMBL/GenBank/DDBJ databases">
        <title>Flavobacterium sp. strain IMCC34758, incomplete genome.</title>
        <authorList>
            <person name="Joung Y."/>
        </authorList>
    </citation>
    <scope>NUCLEOTIDE SEQUENCE [LARGE SCALE GENOMIC DNA]</scope>
    <source>
        <strain evidence="6 7">IMCC34758</strain>
    </source>
</reference>
<dbReference type="PANTHER" id="PTHR10146:SF14">
    <property type="entry name" value="PYRIDOXAL PHOSPHATE HOMEOSTASIS PROTEIN"/>
    <property type="match status" value="1"/>
</dbReference>
<proteinExistence type="inferred from homology"/>
<dbReference type="GO" id="GO:0030170">
    <property type="term" value="F:pyridoxal phosphate binding"/>
    <property type="evidence" value="ECO:0007669"/>
    <property type="project" value="UniProtKB-UniRule"/>
</dbReference>
<dbReference type="OrthoDB" id="9804072at2"/>
<dbReference type="SUPFAM" id="SSF51419">
    <property type="entry name" value="PLP-binding barrel"/>
    <property type="match status" value="1"/>
</dbReference>
<protein>
    <recommendedName>
        <fullName evidence="2">Pyridoxal phosphate homeostasis protein</fullName>
        <shortName evidence="2">PLP homeostasis protein</shortName>
    </recommendedName>
</protein>
<gene>
    <name evidence="6" type="ORF">DMB68_08565</name>
</gene>
<dbReference type="InterPro" id="IPR001608">
    <property type="entry name" value="Ala_racemase_N"/>
</dbReference>
<accession>A0A2V4CAK7</accession>
<dbReference type="CDD" id="cd00635">
    <property type="entry name" value="PLPDE_III_YBL036c_like"/>
    <property type="match status" value="1"/>
</dbReference>
<dbReference type="AlphaFoldDB" id="A0A2V4CAK7"/>
<organism evidence="6 7">
    <name type="scientific">Flavobacterium hydrophilum</name>
    <dbReference type="NCBI Taxonomy" id="2211445"/>
    <lineage>
        <taxon>Bacteria</taxon>
        <taxon>Pseudomonadati</taxon>
        <taxon>Bacteroidota</taxon>
        <taxon>Flavobacteriia</taxon>
        <taxon>Flavobacteriales</taxon>
        <taxon>Flavobacteriaceae</taxon>
        <taxon>Flavobacterium</taxon>
    </lineage>
</organism>
<dbReference type="Gene3D" id="3.20.20.10">
    <property type="entry name" value="Alanine racemase"/>
    <property type="match status" value="1"/>
</dbReference>
<sequence length="229" mass="26023">MNSIKQNLLQIKTSMPEHVTLVAVSKTKPVSDLIQAYEAGQRIFGENKIQEMVDKYEQMPKDIQWHMIGHVQSNKVKFMAPFVNLIHGVDSLKLLQEINKQALKNSRIIDCLLQIYIAEEETKFGLDEKELLELLSSSEFKEMKNIRILGLMGMATFTENQNQIKKEFLHLKSIFDSLQNKDAQCRDTQQCISTAHFSTISMGMSGDYQLAIECGSTMVRIGSSIFGGR</sequence>
<name>A0A2V4CAK7_9FLAO</name>
<dbReference type="HAMAP" id="MF_02087">
    <property type="entry name" value="PLP_homeostasis"/>
    <property type="match status" value="1"/>
</dbReference>
<dbReference type="InterPro" id="IPR029066">
    <property type="entry name" value="PLP-binding_barrel"/>
</dbReference>
<dbReference type="Proteomes" id="UP000247681">
    <property type="component" value="Unassembled WGS sequence"/>
</dbReference>
<feature type="modified residue" description="N6-(pyridoxal phosphate)lysine" evidence="2 3">
    <location>
        <position position="26"/>
    </location>
</feature>
<feature type="domain" description="Alanine racemase N-terminal" evidence="5">
    <location>
        <begin position="2"/>
        <end position="228"/>
    </location>
</feature>
<evidence type="ECO:0000313" key="6">
    <source>
        <dbReference type="EMBL" id="PXY47183.1"/>
    </source>
</evidence>
<comment type="cofactor">
    <cofactor evidence="3">
        <name>pyridoxal 5'-phosphate</name>
        <dbReference type="ChEBI" id="CHEBI:597326"/>
    </cofactor>
</comment>
<dbReference type="Pfam" id="PF01168">
    <property type="entry name" value="Ala_racemase_N"/>
    <property type="match status" value="1"/>
</dbReference>
<evidence type="ECO:0000313" key="7">
    <source>
        <dbReference type="Proteomes" id="UP000247681"/>
    </source>
</evidence>
<evidence type="ECO:0000256" key="1">
    <source>
        <dbReference type="ARBA" id="ARBA00022898"/>
    </source>
</evidence>
<keyword evidence="1 2" id="KW-0663">Pyridoxal phosphate</keyword>
<keyword evidence="7" id="KW-1185">Reference proteome</keyword>
<evidence type="ECO:0000256" key="3">
    <source>
        <dbReference type="PIRSR" id="PIRSR004848-1"/>
    </source>
</evidence>